<protein>
    <recommendedName>
        <fullName evidence="6">Ribosomal RNA-processing protein 42</fullName>
    </recommendedName>
</protein>
<organism evidence="9 10">
    <name type="scientific">Mixia osmundae (strain CBS 9802 / IAM 14324 / JCM 22182 / KY 12970)</name>
    <dbReference type="NCBI Taxonomy" id="764103"/>
    <lineage>
        <taxon>Eukaryota</taxon>
        <taxon>Fungi</taxon>
        <taxon>Dikarya</taxon>
        <taxon>Basidiomycota</taxon>
        <taxon>Pucciniomycotina</taxon>
        <taxon>Mixiomycetes</taxon>
        <taxon>Mixiales</taxon>
        <taxon>Mixiaceae</taxon>
        <taxon>Mixia</taxon>
    </lineage>
</organism>
<comment type="subcellular location">
    <subcellularLocation>
        <location evidence="1">Cytoplasm</location>
    </subcellularLocation>
    <subcellularLocation>
        <location evidence="2">Nucleus</location>
        <location evidence="2">Nucleolus</location>
    </subcellularLocation>
</comment>
<dbReference type="GO" id="GO:0071035">
    <property type="term" value="P:nuclear polyadenylation-dependent rRNA catabolic process"/>
    <property type="evidence" value="ECO:0007669"/>
    <property type="project" value="TreeGrafter"/>
</dbReference>
<dbReference type="HOGENOM" id="CLU_038194_2_0_1"/>
<dbReference type="GO" id="GO:0000467">
    <property type="term" value="P:exonucleolytic trimming to generate mature 3'-end of 5.8S rRNA from tricistronic rRNA transcript (SSU-rRNA, 5.8S rRNA, LSU-rRNA)"/>
    <property type="evidence" value="ECO:0007669"/>
    <property type="project" value="TreeGrafter"/>
</dbReference>
<dbReference type="Proteomes" id="UP000009131">
    <property type="component" value="Unassembled WGS sequence"/>
</dbReference>
<dbReference type="GO" id="GO:0000177">
    <property type="term" value="C:cytoplasmic exosome (RNase complex)"/>
    <property type="evidence" value="ECO:0007669"/>
    <property type="project" value="TreeGrafter"/>
</dbReference>
<reference evidence="9 10" key="1">
    <citation type="journal article" date="2011" name="J. Gen. Appl. Microbiol.">
        <title>Draft genome sequencing of the enigmatic basidiomycete Mixia osmundae.</title>
        <authorList>
            <person name="Nishida H."/>
            <person name="Nagatsuka Y."/>
            <person name="Sugiyama J."/>
        </authorList>
    </citation>
    <scope>NUCLEOTIDE SEQUENCE [LARGE SCALE GENOMIC DNA]</scope>
    <source>
        <strain evidence="10">CBS 9802 / IAM 14324 / JCM 22182 / KY 12970</strain>
    </source>
</reference>
<dbReference type="SUPFAM" id="SSF54211">
    <property type="entry name" value="Ribosomal protein S5 domain 2-like"/>
    <property type="match status" value="1"/>
</dbReference>
<feature type="region of interest" description="Disordered" evidence="7">
    <location>
        <begin position="132"/>
        <end position="157"/>
    </location>
</feature>
<dbReference type="AlphaFoldDB" id="G7E002"/>
<dbReference type="eggNOG" id="KOG1612">
    <property type="taxonomic scope" value="Eukaryota"/>
</dbReference>
<dbReference type="PANTHER" id="PTHR11097:SF8">
    <property type="entry name" value="EXOSOME COMPLEX COMPONENT RRP42"/>
    <property type="match status" value="1"/>
</dbReference>
<accession>G7E002</accession>
<dbReference type="InterPro" id="IPR050590">
    <property type="entry name" value="Exosome_comp_Rrp42_subfam"/>
</dbReference>
<dbReference type="GO" id="GO:0035925">
    <property type="term" value="F:mRNA 3'-UTR AU-rich region binding"/>
    <property type="evidence" value="ECO:0007669"/>
    <property type="project" value="TreeGrafter"/>
</dbReference>
<evidence type="ECO:0000256" key="6">
    <source>
        <dbReference type="ARBA" id="ARBA00042523"/>
    </source>
</evidence>
<dbReference type="Pfam" id="PF03725">
    <property type="entry name" value="RNase_PH_C"/>
    <property type="match status" value="1"/>
</dbReference>
<dbReference type="Gene3D" id="3.30.230.70">
    <property type="entry name" value="GHMP Kinase, N-terminal domain"/>
    <property type="match status" value="1"/>
</dbReference>
<dbReference type="GO" id="GO:0071028">
    <property type="term" value="P:nuclear mRNA surveillance"/>
    <property type="evidence" value="ECO:0007669"/>
    <property type="project" value="TreeGrafter"/>
</dbReference>
<dbReference type="GO" id="GO:0071038">
    <property type="term" value="P:TRAMP-dependent tRNA surveillance pathway"/>
    <property type="evidence" value="ECO:0007669"/>
    <property type="project" value="TreeGrafter"/>
</dbReference>
<name>G7E002_MIXOS</name>
<evidence type="ECO:0000256" key="5">
    <source>
        <dbReference type="ARBA" id="ARBA00022835"/>
    </source>
</evidence>
<reference evidence="9 10" key="2">
    <citation type="journal article" date="2012" name="Open Biol.">
        <title>Characteristics of nucleosomes and linker DNA regions on the genome of the basidiomycete Mixia osmundae revealed by mono- and dinucleosome mapping.</title>
        <authorList>
            <person name="Nishida H."/>
            <person name="Kondo S."/>
            <person name="Matsumoto T."/>
            <person name="Suzuki Y."/>
            <person name="Yoshikawa H."/>
            <person name="Taylor T.D."/>
            <person name="Sugiyama J."/>
        </authorList>
    </citation>
    <scope>NUCLEOTIDE SEQUENCE [LARGE SCALE GENOMIC DNA]</scope>
    <source>
        <strain evidence="10">CBS 9802 / IAM 14324 / JCM 22182 / KY 12970</strain>
    </source>
</reference>
<evidence type="ECO:0000313" key="10">
    <source>
        <dbReference type="Proteomes" id="UP000009131"/>
    </source>
</evidence>
<evidence type="ECO:0000256" key="4">
    <source>
        <dbReference type="ARBA" id="ARBA00022490"/>
    </source>
</evidence>
<comment type="similarity">
    <text evidence="3">Belongs to the RNase PH family.</text>
</comment>
<keyword evidence="5" id="KW-0271">Exosome</keyword>
<dbReference type="InterPro" id="IPR015847">
    <property type="entry name" value="ExoRNase_PH_dom2"/>
</dbReference>
<proteinExistence type="inferred from homology"/>
<dbReference type="OrthoDB" id="272245at2759"/>
<gene>
    <name evidence="9" type="primary">Mo02823</name>
    <name evidence="9" type="ORF">E5Q_02823</name>
</gene>
<sequence length="292" mass="31481">MALQELEAVGESSSNAGSGAARAGSDASRWLDIDVDCSPMALQALDHDPTGGLVSFIATALKSHFFGASPKKSTTRRRVRDQLIILPGKRRWSLAIDVIVLGASGGNLYDVAFMAVRAALWDLRIPRTRSTALLNQRRKPGEDGEQPGSSVAQPGGDMSAFLKGTADGIRKKNLKTAGRVVDFELDDSESLGDQLDERDQLPVCVTLNLIHQEPFLDATLHEESASQSRLIVAFDGADNVCSMRLERCQELELTRLRDLLKTAHGVATEMRLSLNARMASADLPDGGLAAFP</sequence>
<comment type="caution">
    <text evidence="9">The sequence shown here is derived from an EMBL/GenBank/DDBJ whole genome shotgun (WGS) entry which is preliminary data.</text>
</comment>
<dbReference type="GO" id="GO:0034473">
    <property type="term" value="P:U1 snRNA 3'-end processing"/>
    <property type="evidence" value="ECO:0007669"/>
    <property type="project" value="TreeGrafter"/>
</dbReference>
<evidence type="ECO:0000313" key="9">
    <source>
        <dbReference type="EMBL" id="GAA96162.1"/>
    </source>
</evidence>
<evidence type="ECO:0000259" key="8">
    <source>
        <dbReference type="Pfam" id="PF03725"/>
    </source>
</evidence>
<dbReference type="EMBL" id="BABT02000076">
    <property type="protein sequence ID" value="GAA96162.1"/>
    <property type="molecule type" value="Genomic_DNA"/>
</dbReference>
<dbReference type="InterPro" id="IPR027408">
    <property type="entry name" value="PNPase/RNase_PH_dom_sf"/>
</dbReference>
<dbReference type="SUPFAM" id="SSF55666">
    <property type="entry name" value="Ribonuclease PH domain 2-like"/>
    <property type="match status" value="1"/>
</dbReference>
<keyword evidence="4" id="KW-0963">Cytoplasm</keyword>
<dbReference type="InterPro" id="IPR020568">
    <property type="entry name" value="Ribosomal_Su5_D2-typ_SF"/>
</dbReference>
<dbReference type="InParanoid" id="G7E002"/>
<feature type="domain" description="Exoribonuclease phosphorolytic" evidence="8">
    <location>
        <begin position="201"/>
        <end position="264"/>
    </location>
</feature>
<evidence type="ECO:0000256" key="2">
    <source>
        <dbReference type="ARBA" id="ARBA00004604"/>
    </source>
</evidence>
<evidence type="ECO:0000256" key="3">
    <source>
        <dbReference type="ARBA" id="ARBA00006678"/>
    </source>
</evidence>
<dbReference type="GO" id="GO:0000176">
    <property type="term" value="C:nuclear exosome (RNase complex)"/>
    <property type="evidence" value="ECO:0007669"/>
    <property type="project" value="UniProtKB-ARBA"/>
</dbReference>
<dbReference type="GO" id="GO:0016075">
    <property type="term" value="P:rRNA catabolic process"/>
    <property type="evidence" value="ECO:0007669"/>
    <property type="project" value="TreeGrafter"/>
</dbReference>
<dbReference type="PANTHER" id="PTHR11097">
    <property type="entry name" value="EXOSOME COMPLEX EXONUCLEASE RIBOSOMAL RNA PROCESSING PROTEIN"/>
    <property type="match status" value="1"/>
</dbReference>
<evidence type="ECO:0000256" key="7">
    <source>
        <dbReference type="SAM" id="MobiDB-lite"/>
    </source>
</evidence>
<dbReference type="GO" id="GO:0034475">
    <property type="term" value="P:U4 snRNA 3'-end processing"/>
    <property type="evidence" value="ECO:0007669"/>
    <property type="project" value="TreeGrafter"/>
</dbReference>
<evidence type="ECO:0000256" key="1">
    <source>
        <dbReference type="ARBA" id="ARBA00004496"/>
    </source>
</evidence>
<dbReference type="GO" id="GO:0034476">
    <property type="term" value="P:U5 snRNA 3'-end processing"/>
    <property type="evidence" value="ECO:0007669"/>
    <property type="project" value="TreeGrafter"/>
</dbReference>
<keyword evidence="10" id="KW-1185">Reference proteome</keyword>
<dbReference type="STRING" id="764103.G7E002"/>
<dbReference type="InterPro" id="IPR036345">
    <property type="entry name" value="ExoRNase_PH_dom2_sf"/>
</dbReference>
<dbReference type="GO" id="GO:0005730">
    <property type="term" value="C:nucleolus"/>
    <property type="evidence" value="ECO:0007669"/>
    <property type="project" value="UniProtKB-SubCell"/>
</dbReference>